<feature type="domain" description="HTH lysR-type" evidence="5">
    <location>
        <begin position="1"/>
        <end position="58"/>
    </location>
</feature>
<keyword evidence="2" id="KW-0805">Transcription regulation</keyword>
<dbReference type="InterPro" id="IPR036388">
    <property type="entry name" value="WH-like_DNA-bd_sf"/>
</dbReference>
<comment type="similarity">
    <text evidence="1">Belongs to the LysR transcriptional regulatory family.</text>
</comment>
<gene>
    <name evidence="6" type="ORF">CHF27_008400</name>
</gene>
<evidence type="ECO:0000259" key="5">
    <source>
        <dbReference type="PROSITE" id="PS50931"/>
    </source>
</evidence>
<reference evidence="6 7" key="1">
    <citation type="journal article" date="2017" name="Genome Announc.">
        <title>Draft Genome Sequence of Romboutsia maritimum sp. nov. Strain CCRI-22766(T), Isolated from Coastal Estuarine Mud.</title>
        <authorList>
            <person name="Maheux A.F."/>
            <person name="Boudreau D.K."/>
            <person name="Berube E."/>
            <person name="Boissinot M."/>
            <person name="Raymond F."/>
            <person name="Brodeur S."/>
            <person name="Corbeil J."/>
            <person name="Brightwell G."/>
            <person name="Broda D."/>
            <person name="Omar R.F."/>
            <person name="Bergeron M.G."/>
        </authorList>
    </citation>
    <scope>NUCLEOTIDE SEQUENCE [LARGE SCALE GENOMIC DNA]</scope>
    <source>
        <strain evidence="6 7">CCRI-22766</strain>
    </source>
</reference>
<dbReference type="Gene3D" id="3.40.190.290">
    <property type="match status" value="1"/>
</dbReference>
<dbReference type="InterPro" id="IPR036390">
    <property type="entry name" value="WH_DNA-bd_sf"/>
</dbReference>
<keyword evidence="7" id="KW-1185">Reference proteome</keyword>
<dbReference type="RefSeq" id="WP_095406631.1">
    <property type="nucleotide sequence ID" value="NZ_NOJZ02000013.1"/>
</dbReference>
<dbReference type="AlphaFoldDB" id="A0A371ISE1"/>
<evidence type="ECO:0000256" key="4">
    <source>
        <dbReference type="ARBA" id="ARBA00023163"/>
    </source>
</evidence>
<dbReference type="FunFam" id="1.10.10.10:FF:000001">
    <property type="entry name" value="LysR family transcriptional regulator"/>
    <property type="match status" value="1"/>
</dbReference>
<organism evidence="6 7">
    <name type="scientific">Romboutsia maritimum</name>
    <dbReference type="NCBI Taxonomy" id="2020948"/>
    <lineage>
        <taxon>Bacteria</taxon>
        <taxon>Bacillati</taxon>
        <taxon>Bacillota</taxon>
        <taxon>Clostridia</taxon>
        <taxon>Peptostreptococcales</taxon>
        <taxon>Peptostreptococcaceae</taxon>
        <taxon>Romboutsia</taxon>
    </lineage>
</organism>
<dbReference type="PANTHER" id="PTHR30126:SF64">
    <property type="entry name" value="HTH-TYPE TRANSCRIPTIONAL REGULATOR CITR"/>
    <property type="match status" value="1"/>
</dbReference>
<name>A0A371ISE1_9FIRM</name>
<dbReference type="PANTHER" id="PTHR30126">
    <property type="entry name" value="HTH-TYPE TRANSCRIPTIONAL REGULATOR"/>
    <property type="match status" value="1"/>
</dbReference>
<dbReference type="InterPro" id="IPR047788">
    <property type="entry name" value="LysR-like_Sec_metab"/>
</dbReference>
<comment type="caution">
    <text evidence="6">The sequence shown here is derived from an EMBL/GenBank/DDBJ whole genome shotgun (WGS) entry which is preliminary data.</text>
</comment>
<sequence length="303" mass="34948">MDFKQLEVFVAVVKHQSFSKAAKELFLTQPTVSAHIQNLERDLDTILVNRSNKTITLTKSGEILYNHAIYILNNCKKAVYDIKEYSGKIEGIIDIACSSIPETYILPDFLKNFSSQYPDVKFSISHYDSQYAISEILNERISFGLVGSKFNNNQIKYIDLINDELVLITPNNLEIYSENGYIDINELYNLTFIMRKEGSGTRNLLLNTLNKNDFPIDKLNIIAHVESNESIKEMVKLGIGVSFVSYTSVIDYINTNKLNCYRIKNIDFVRKFYFICSKKKTFTPLEDKFLNKLCEYFDVNKSC</sequence>
<dbReference type="GO" id="GO:0000976">
    <property type="term" value="F:transcription cis-regulatory region binding"/>
    <property type="evidence" value="ECO:0007669"/>
    <property type="project" value="TreeGrafter"/>
</dbReference>
<dbReference type="EMBL" id="NOJZ02000013">
    <property type="protein sequence ID" value="RDY23375.1"/>
    <property type="molecule type" value="Genomic_DNA"/>
</dbReference>
<evidence type="ECO:0000256" key="1">
    <source>
        <dbReference type="ARBA" id="ARBA00009437"/>
    </source>
</evidence>
<protein>
    <submittedName>
        <fullName evidence="6">LysR family transcriptional regulator</fullName>
    </submittedName>
</protein>
<dbReference type="Pfam" id="PF03466">
    <property type="entry name" value="LysR_substrate"/>
    <property type="match status" value="1"/>
</dbReference>
<dbReference type="NCBIfam" id="NF040786">
    <property type="entry name" value="LysR_Sec_metab"/>
    <property type="match status" value="1"/>
</dbReference>
<dbReference type="PROSITE" id="PS50931">
    <property type="entry name" value="HTH_LYSR"/>
    <property type="match status" value="1"/>
</dbReference>
<dbReference type="Pfam" id="PF00126">
    <property type="entry name" value="HTH_1"/>
    <property type="match status" value="1"/>
</dbReference>
<dbReference type="InterPro" id="IPR000847">
    <property type="entry name" value="LysR_HTH_N"/>
</dbReference>
<evidence type="ECO:0000313" key="6">
    <source>
        <dbReference type="EMBL" id="RDY23375.1"/>
    </source>
</evidence>
<keyword evidence="4" id="KW-0804">Transcription</keyword>
<evidence type="ECO:0000313" key="7">
    <source>
        <dbReference type="Proteomes" id="UP000243494"/>
    </source>
</evidence>
<dbReference type="Gene3D" id="1.10.10.10">
    <property type="entry name" value="Winged helix-like DNA-binding domain superfamily/Winged helix DNA-binding domain"/>
    <property type="match status" value="1"/>
</dbReference>
<dbReference type="SUPFAM" id="SSF46785">
    <property type="entry name" value="Winged helix' DNA-binding domain"/>
    <property type="match status" value="1"/>
</dbReference>
<dbReference type="PRINTS" id="PR00039">
    <property type="entry name" value="HTHLYSR"/>
</dbReference>
<keyword evidence="3" id="KW-0238">DNA-binding</keyword>
<evidence type="ECO:0000256" key="3">
    <source>
        <dbReference type="ARBA" id="ARBA00023125"/>
    </source>
</evidence>
<dbReference type="SUPFAM" id="SSF53850">
    <property type="entry name" value="Periplasmic binding protein-like II"/>
    <property type="match status" value="1"/>
</dbReference>
<dbReference type="InterPro" id="IPR005119">
    <property type="entry name" value="LysR_subst-bd"/>
</dbReference>
<evidence type="ECO:0000256" key="2">
    <source>
        <dbReference type="ARBA" id="ARBA00023015"/>
    </source>
</evidence>
<accession>A0A371ISE1</accession>
<proteinExistence type="inferred from homology"/>
<dbReference type="GO" id="GO:0003700">
    <property type="term" value="F:DNA-binding transcription factor activity"/>
    <property type="evidence" value="ECO:0007669"/>
    <property type="project" value="InterPro"/>
</dbReference>
<dbReference type="OrthoDB" id="9785745at2"/>
<dbReference type="Proteomes" id="UP000243494">
    <property type="component" value="Unassembled WGS sequence"/>
</dbReference>